<dbReference type="EC" id="3.1.4.52" evidence="1"/>
<protein>
    <recommendedName>
        <fullName evidence="1">cyclic-guanylate-specific phosphodiesterase</fullName>
        <ecNumber evidence="1">3.1.4.52</ecNumber>
    </recommendedName>
</protein>
<evidence type="ECO:0000259" key="5">
    <source>
        <dbReference type="PROSITE" id="PS50113"/>
    </source>
</evidence>
<dbReference type="InterPro" id="IPR001633">
    <property type="entry name" value="EAL_dom"/>
</dbReference>
<dbReference type="Gene3D" id="3.30.450.20">
    <property type="entry name" value="PAS domain"/>
    <property type="match status" value="3"/>
</dbReference>
<dbReference type="SUPFAM" id="SSF55073">
    <property type="entry name" value="Nucleotide cyclase"/>
    <property type="match status" value="1"/>
</dbReference>
<feature type="domain" description="PAC" evidence="5">
    <location>
        <begin position="81"/>
        <end position="141"/>
    </location>
</feature>
<dbReference type="Pfam" id="PF08448">
    <property type="entry name" value="PAS_4"/>
    <property type="match status" value="2"/>
</dbReference>
<evidence type="ECO:0000313" key="9">
    <source>
        <dbReference type="Proteomes" id="UP000199477"/>
    </source>
</evidence>
<dbReference type="NCBIfam" id="TIGR00229">
    <property type="entry name" value="sensory_box"/>
    <property type="match status" value="3"/>
</dbReference>
<dbReference type="Pfam" id="PF13426">
    <property type="entry name" value="PAS_9"/>
    <property type="match status" value="1"/>
</dbReference>
<dbReference type="EMBL" id="FONH01000009">
    <property type="protein sequence ID" value="SFF18724.1"/>
    <property type="molecule type" value="Genomic_DNA"/>
</dbReference>
<dbReference type="InterPro" id="IPR029787">
    <property type="entry name" value="Nucleotide_cyclase"/>
</dbReference>
<feature type="compositionally biased region" description="Basic and acidic residues" evidence="3">
    <location>
        <begin position="1"/>
        <end position="10"/>
    </location>
</feature>
<dbReference type="InterPro" id="IPR001610">
    <property type="entry name" value="PAC"/>
</dbReference>
<keyword evidence="2" id="KW-0973">c-di-GMP</keyword>
<evidence type="ECO:0000256" key="2">
    <source>
        <dbReference type="ARBA" id="ARBA00022636"/>
    </source>
</evidence>
<dbReference type="SMART" id="SM00052">
    <property type="entry name" value="EAL"/>
    <property type="match status" value="1"/>
</dbReference>
<feature type="domain" description="PAS" evidence="4">
    <location>
        <begin position="269"/>
        <end position="342"/>
    </location>
</feature>
<evidence type="ECO:0000256" key="3">
    <source>
        <dbReference type="SAM" id="MobiDB-lite"/>
    </source>
</evidence>
<dbReference type="PROSITE" id="PS50112">
    <property type="entry name" value="PAS"/>
    <property type="match status" value="3"/>
</dbReference>
<accession>A0A1I2GLB0</accession>
<dbReference type="PROSITE" id="PS50887">
    <property type="entry name" value="GGDEF"/>
    <property type="match status" value="1"/>
</dbReference>
<dbReference type="SMART" id="SM00267">
    <property type="entry name" value="GGDEF"/>
    <property type="match status" value="1"/>
</dbReference>
<feature type="domain" description="EAL" evidence="6">
    <location>
        <begin position="573"/>
        <end position="825"/>
    </location>
</feature>
<dbReference type="Proteomes" id="UP000199477">
    <property type="component" value="Unassembled WGS sequence"/>
</dbReference>
<evidence type="ECO:0000259" key="6">
    <source>
        <dbReference type="PROSITE" id="PS50883"/>
    </source>
</evidence>
<dbReference type="InterPro" id="IPR013656">
    <property type="entry name" value="PAS_4"/>
</dbReference>
<evidence type="ECO:0000259" key="7">
    <source>
        <dbReference type="PROSITE" id="PS50887"/>
    </source>
</evidence>
<dbReference type="InterPro" id="IPR035965">
    <property type="entry name" value="PAS-like_dom_sf"/>
</dbReference>
<dbReference type="InterPro" id="IPR000700">
    <property type="entry name" value="PAS-assoc_C"/>
</dbReference>
<dbReference type="AlphaFoldDB" id="A0A1I2GLB0"/>
<dbReference type="CDD" id="cd01949">
    <property type="entry name" value="GGDEF"/>
    <property type="match status" value="1"/>
</dbReference>
<sequence>MGMQRIEPDRQTGPASTEPDWTARVVHGAPALIAYIDRELRIRFANAAHQSWLGVDPAQLLGRHVSEVLDEASLQRASPCLDEALRGHPSVYEGEMFAGQSRCYVHGSFQPDYDADGTVTGVFTVLIDITERHALETRLRESEQRFFGAFQHAAIGMGLVAPDGRLLRVNAALCHMLGYREPELLQLNIRDITHPDDVAKSFELATELMDGKRDSYQLEKRYFHHDGHVVHVLLTVSLVRAPDGTPFHAVAQIQDISQRKAYEEALFRERELAEVTLRSIGDAVITTDLQLRVTSLNPIAEAMTGWSHAEALGQPIEDVFRLIDGDSDELLRNPLREAIGRDTIVELRGNAMLVHRNGFRTPIEDSAASIHDHAGNVIGGVLVFHDVSATRALVLKMAHMAQHDTLTGLPNRHLLQARLAQVIAAARRRHGRAALIFINLDHFKHINDSLGHQTGDQLLRLFAAHLRGLLGGEHIVSRTAGDEFMVVLPHVDSAVDAAKTCELLMRRWHEHPPHELAELALSFSAGISLYPDDADDAEALIRHADTAMYEAKMQGRNSYRLFTAAMTERPAAQMRIERDLRTAMRRGDLQLHYQPKVDALTGVVVGAEALLRWQVDGHDVYRPDQFVPVAEESGLIGPLGRWALQQACQQAAVWHRSGRSVSIAVNVAPPQFLQPGFHDALRDMLRESELPPGMIELELTERMVMSGGDHSRALMQQLKELGVSLALDDFGTGYSSLSYLKHFPIDVLKIPRAFVRDVATDTDSAAIADAIITMAQSLEMSVVAEGVETPEQADYLRQAGCRLLQGFLYGAPMPAVEFERLLVPA</sequence>
<dbReference type="Gene3D" id="3.30.70.270">
    <property type="match status" value="1"/>
</dbReference>
<dbReference type="SMART" id="SM00086">
    <property type="entry name" value="PAC"/>
    <property type="match status" value="3"/>
</dbReference>
<feature type="domain" description="PAS" evidence="4">
    <location>
        <begin position="142"/>
        <end position="212"/>
    </location>
</feature>
<evidence type="ECO:0000256" key="1">
    <source>
        <dbReference type="ARBA" id="ARBA00012282"/>
    </source>
</evidence>
<dbReference type="PANTHER" id="PTHR44757">
    <property type="entry name" value="DIGUANYLATE CYCLASE DGCP"/>
    <property type="match status" value="1"/>
</dbReference>
<proteinExistence type="predicted"/>
<dbReference type="GO" id="GO:0071111">
    <property type="term" value="F:cyclic-guanylate-specific phosphodiesterase activity"/>
    <property type="evidence" value="ECO:0007669"/>
    <property type="project" value="UniProtKB-EC"/>
</dbReference>
<evidence type="ECO:0000259" key="4">
    <source>
        <dbReference type="PROSITE" id="PS50112"/>
    </source>
</evidence>
<dbReference type="PANTHER" id="PTHR44757:SF4">
    <property type="entry name" value="DIGUANYLATE CYCLASE DGCE-RELATED"/>
    <property type="match status" value="1"/>
</dbReference>
<feature type="domain" description="GGDEF" evidence="7">
    <location>
        <begin position="431"/>
        <end position="564"/>
    </location>
</feature>
<dbReference type="InterPro" id="IPR052155">
    <property type="entry name" value="Biofilm_reg_signaling"/>
</dbReference>
<dbReference type="CDD" id="cd00130">
    <property type="entry name" value="PAS"/>
    <property type="match status" value="3"/>
</dbReference>
<dbReference type="STRING" id="500610.SAMN02799615_02708"/>
<dbReference type="InterPro" id="IPR000160">
    <property type="entry name" value="GGDEF_dom"/>
</dbReference>
<feature type="domain" description="PAC" evidence="5">
    <location>
        <begin position="216"/>
        <end position="268"/>
    </location>
</feature>
<feature type="region of interest" description="Disordered" evidence="3">
    <location>
        <begin position="1"/>
        <end position="20"/>
    </location>
</feature>
<dbReference type="PROSITE" id="PS50883">
    <property type="entry name" value="EAL"/>
    <property type="match status" value="1"/>
</dbReference>
<dbReference type="PROSITE" id="PS50113">
    <property type="entry name" value="PAC"/>
    <property type="match status" value="2"/>
</dbReference>
<dbReference type="SMART" id="SM00091">
    <property type="entry name" value="PAS"/>
    <property type="match status" value="3"/>
</dbReference>
<dbReference type="NCBIfam" id="TIGR00254">
    <property type="entry name" value="GGDEF"/>
    <property type="match status" value="1"/>
</dbReference>
<feature type="domain" description="PAS" evidence="4">
    <location>
        <begin position="18"/>
        <end position="88"/>
    </location>
</feature>
<reference evidence="9" key="1">
    <citation type="submission" date="2016-10" db="EMBL/GenBank/DDBJ databases">
        <authorList>
            <person name="Varghese N."/>
            <person name="Submissions S."/>
        </authorList>
    </citation>
    <scope>NUCLEOTIDE SEQUENCE [LARGE SCALE GENOMIC DNA]</scope>
    <source>
        <strain evidence="9">UNC178MFTsu3.1</strain>
    </source>
</reference>
<dbReference type="InterPro" id="IPR043128">
    <property type="entry name" value="Rev_trsase/Diguanyl_cyclase"/>
</dbReference>
<keyword evidence="9" id="KW-1185">Reference proteome</keyword>
<dbReference type="FunFam" id="3.20.20.450:FF:000001">
    <property type="entry name" value="Cyclic di-GMP phosphodiesterase yahA"/>
    <property type="match status" value="1"/>
</dbReference>
<dbReference type="Pfam" id="PF00563">
    <property type="entry name" value="EAL"/>
    <property type="match status" value="1"/>
</dbReference>
<dbReference type="Gene3D" id="3.20.20.450">
    <property type="entry name" value="EAL domain"/>
    <property type="match status" value="1"/>
</dbReference>
<dbReference type="SUPFAM" id="SSF141868">
    <property type="entry name" value="EAL domain-like"/>
    <property type="match status" value="1"/>
</dbReference>
<dbReference type="InterPro" id="IPR000014">
    <property type="entry name" value="PAS"/>
</dbReference>
<gene>
    <name evidence="8" type="ORF">SAMN02799615_02708</name>
</gene>
<dbReference type="SUPFAM" id="SSF55785">
    <property type="entry name" value="PYP-like sensor domain (PAS domain)"/>
    <property type="match status" value="3"/>
</dbReference>
<name>A0A1I2GLB0_9GAMM</name>
<dbReference type="Pfam" id="PF00990">
    <property type="entry name" value="GGDEF"/>
    <property type="match status" value="1"/>
</dbReference>
<dbReference type="InterPro" id="IPR035919">
    <property type="entry name" value="EAL_sf"/>
</dbReference>
<organism evidence="8 9">
    <name type="scientific">Dyella marensis</name>
    <dbReference type="NCBI Taxonomy" id="500610"/>
    <lineage>
        <taxon>Bacteria</taxon>
        <taxon>Pseudomonadati</taxon>
        <taxon>Pseudomonadota</taxon>
        <taxon>Gammaproteobacteria</taxon>
        <taxon>Lysobacterales</taxon>
        <taxon>Rhodanobacteraceae</taxon>
        <taxon>Dyella</taxon>
    </lineage>
</organism>
<evidence type="ECO:0000313" key="8">
    <source>
        <dbReference type="EMBL" id="SFF18724.1"/>
    </source>
</evidence>
<dbReference type="CDD" id="cd01948">
    <property type="entry name" value="EAL"/>
    <property type="match status" value="1"/>
</dbReference>